<dbReference type="Pfam" id="PF07811">
    <property type="entry name" value="TadE"/>
    <property type="match status" value="1"/>
</dbReference>
<evidence type="ECO:0000259" key="2">
    <source>
        <dbReference type="Pfam" id="PF07811"/>
    </source>
</evidence>
<keyword evidence="1" id="KW-1133">Transmembrane helix</keyword>
<evidence type="ECO:0000313" key="3">
    <source>
        <dbReference type="EMBL" id="OZM70733.1"/>
    </source>
</evidence>
<dbReference type="OrthoDB" id="4869119at2"/>
<dbReference type="InParanoid" id="A0A263CX57"/>
<name>A0A263CX57_9PSEU</name>
<sequence length="150" mass="15473">MRSRNRTHHGWSRCWSDTGSVSVEAAVLVPAVLFVGLLIIAGARVSSAQQAVDNAATAAARAASIARSPDAAQQAGTRVARERLDREGVTCQTSSVSVDASQIAVGRAGQVRASLTCQVALSDLALPVPGGTDTITSTFTSPTDPYRGIP</sequence>
<gene>
    <name evidence="3" type="ORF">CFN78_24015</name>
</gene>
<keyword evidence="1" id="KW-0812">Transmembrane</keyword>
<keyword evidence="1" id="KW-0472">Membrane</keyword>
<comment type="caution">
    <text evidence="3">The sequence shown here is derived from an EMBL/GenBank/DDBJ whole genome shotgun (WGS) entry which is preliminary data.</text>
</comment>
<feature type="transmembrane region" description="Helical" evidence="1">
    <location>
        <begin position="21"/>
        <end position="43"/>
    </location>
</feature>
<dbReference type="RefSeq" id="WP_094865187.1">
    <property type="nucleotide sequence ID" value="NZ_NKYE01000018.1"/>
</dbReference>
<dbReference type="EMBL" id="NKYE01000018">
    <property type="protein sequence ID" value="OZM70733.1"/>
    <property type="molecule type" value="Genomic_DNA"/>
</dbReference>
<dbReference type="Proteomes" id="UP000242444">
    <property type="component" value="Unassembled WGS sequence"/>
</dbReference>
<proteinExistence type="predicted"/>
<organism evidence="3 4">
    <name type="scientific">Amycolatopsis antarctica</name>
    <dbReference type="NCBI Taxonomy" id="1854586"/>
    <lineage>
        <taxon>Bacteria</taxon>
        <taxon>Bacillati</taxon>
        <taxon>Actinomycetota</taxon>
        <taxon>Actinomycetes</taxon>
        <taxon>Pseudonocardiales</taxon>
        <taxon>Pseudonocardiaceae</taxon>
        <taxon>Amycolatopsis</taxon>
    </lineage>
</organism>
<dbReference type="AlphaFoldDB" id="A0A263CX57"/>
<evidence type="ECO:0000313" key="4">
    <source>
        <dbReference type="Proteomes" id="UP000242444"/>
    </source>
</evidence>
<accession>A0A263CX57</accession>
<dbReference type="InterPro" id="IPR012495">
    <property type="entry name" value="TadE-like_dom"/>
</dbReference>
<protein>
    <submittedName>
        <fullName evidence="3">Pilus assembly protein TadE</fullName>
    </submittedName>
</protein>
<feature type="domain" description="TadE-like" evidence="2">
    <location>
        <begin position="19"/>
        <end position="61"/>
    </location>
</feature>
<keyword evidence="4" id="KW-1185">Reference proteome</keyword>
<evidence type="ECO:0000256" key="1">
    <source>
        <dbReference type="SAM" id="Phobius"/>
    </source>
</evidence>
<reference evidence="3 4" key="1">
    <citation type="submission" date="2017-07" db="EMBL/GenBank/DDBJ databases">
        <title>Amycolatopsis antarcticus sp. nov., isolated from the surface of an Antarcticus brown macroalga.</title>
        <authorList>
            <person name="Wang J."/>
            <person name="Leiva S."/>
            <person name="Huang J."/>
            <person name="Huang Y."/>
        </authorList>
    </citation>
    <scope>NUCLEOTIDE SEQUENCE [LARGE SCALE GENOMIC DNA]</scope>
    <source>
        <strain evidence="3 4">AU-G6</strain>
    </source>
</reference>